<dbReference type="InterPro" id="IPR000572">
    <property type="entry name" value="OxRdtase_Mopterin-bd_dom"/>
</dbReference>
<dbReference type="EMBL" id="LAZR01001822">
    <property type="protein sequence ID" value="KKN38526.1"/>
    <property type="molecule type" value="Genomic_DNA"/>
</dbReference>
<evidence type="ECO:0000313" key="7">
    <source>
        <dbReference type="EMBL" id="KKN38526.1"/>
    </source>
</evidence>
<dbReference type="Pfam" id="PF00174">
    <property type="entry name" value="Oxidored_molyb"/>
    <property type="match status" value="1"/>
</dbReference>
<dbReference type="PRINTS" id="PR00407">
    <property type="entry name" value="EUMOPTERIN"/>
</dbReference>
<dbReference type="InterPro" id="IPR006311">
    <property type="entry name" value="TAT_signal"/>
</dbReference>
<evidence type="ECO:0000256" key="3">
    <source>
        <dbReference type="ARBA" id="ARBA00022723"/>
    </source>
</evidence>
<protein>
    <recommendedName>
        <fullName evidence="8">Oxidoreductase molybdopterin-binding domain-containing protein</fullName>
    </recommendedName>
</protein>
<dbReference type="InterPro" id="IPR005066">
    <property type="entry name" value="MoCF_OxRdtse_dimer"/>
</dbReference>
<evidence type="ECO:0008006" key="8">
    <source>
        <dbReference type="Google" id="ProtNLM"/>
    </source>
</evidence>
<sequence>MKIIEKVKRRHFLIGSAGTMVAAAVGAPGMAQSDGEPLPDYVAWKDAEDMIVHSKQTLETKRAAQGSELITPSTELYIRNNLPAPPDEIVADRDAWEVEIDGVANPGKMTVGEMKTLAVETVVCVLQCSGNGRAFFDHETSGSQWSVGAAGNVVWTGVPVRAVIDAMGGANAGAVFLTGTGGEEIPEGLPPETIQVERSVPKVAMDQAILAWEMNGEPLPLAHGGPLRLVIPGYYGVNNVKYLKRLAMTAEESPNKIQQTGYRVRSVGVKGDPSQPSMYEMAVKSWITGPLMDAATGKVQVHGVAMGGVSGLDKIEVSTDGGQNWAEAQFLGPDLGPYAWRPFVLITELSEGTHMLASRATNEAGDTQPEIFPPNERGYGNNGWRAHAVDVTVS</sequence>
<dbReference type="PROSITE" id="PS51318">
    <property type="entry name" value="TAT"/>
    <property type="match status" value="1"/>
</dbReference>
<dbReference type="GO" id="GO:0043546">
    <property type="term" value="F:molybdopterin cofactor binding"/>
    <property type="evidence" value="ECO:0007669"/>
    <property type="project" value="TreeGrafter"/>
</dbReference>
<feature type="domain" description="Oxidoreductase molybdopterin-binding" evidence="5">
    <location>
        <begin position="91"/>
        <end position="255"/>
    </location>
</feature>
<dbReference type="InterPro" id="IPR014756">
    <property type="entry name" value="Ig_E-set"/>
</dbReference>
<evidence type="ECO:0000256" key="4">
    <source>
        <dbReference type="ARBA" id="ARBA00023002"/>
    </source>
</evidence>
<proteinExistence type="predicted"/>
<dbReference type="InterPro" id="IPR036374">
    <property type="entry name" value="OxRdtase_Mopterin-bd_sf"/>
</dbReference>
<dbReference type="GO" id="GO:0030151">
    <property type="term" value="F:molybdenum ion binding"/>
    <property type="evidence" value="ECO:0007669"/>
    <property type="project" value="InterPro"/>
</dbReference>
<comment type="caution">
    <text evidence="7">The sequence shown here is derived from an EMBL/GenBank/DDBJ whole genome shotgun (WGS) entry which is preliminary data.</text>
</comment>
<gene>
    <name evidence="7" type="ORF">LCGC14_0752610</name>
</gene>
<dbReference type="PANTHER" id="PTHR19372">
    <property type="entry name" value="SULFITE REDUCTASE"/>
    <property type="match status" value="1"/>
</dbReference>
<reference evidence="7" key="1">
    <citation type="journal article" date="2015" name="Nature">
        <title>Complex archaea that bridge the gap between prokaryotes and eukaryotes.</title>
        <authorList>
            <person name="Spang A."/>
            <person name="Saw J.H."/>
            <person name="Jorgensen S.L."/>
            <person name="Zaremba-Niedzwiedzka K."/>
            <person name="Martijn J."/>
            <person name="Lind A.E."/>
            <person name="van Eijk R."/>
            <person name="Schleper C."/>
            <person name="Guy L."/>
            <person name="Ettema T.J."/>
        </authorList>
    </citation>
    <scope>NUCLEOTIDE SEQUENCE</scope>
</reference>
<keyword evidence="2" id="KW-0500">Molybdenum</keyword>
<evidence type="ECO:0000259" key="6">
    <source>
        <dbReference type="Pfam" id="PF03404"/>
    </source>
</evidence>
<dbReference type="GO" id="GO:0006790">
    <property type="term" value="P:sulfur compound metabolic process"/>
    <property type="evidence" value="ECO:0007669"/>
    <property type="project" value="TreeGrafter"/>
</dbReference>
<feature type="domain" description="Moybdenum cofactor oxidoreductase dimerisation" evidence="6">
    <location>
        <begin position="277"/>
        <end position="387"/>
    </location>
</feature>
<dbReference type="SUPFAM" id="SSF81296">
    <property type="entry name" value="E set domains"/>
    <property type="match status" value="1"/>
</dbReference>
<dbReference type="GO" id="GO:0008482">
    <property type="term" value="F:sulfite oxidase activity"/>
    <property type="evidence" value="ECO:0007669"/>
    <property type="project" value="TreeGrafter"/>
</dbReference>
<evidence type="ECO:0000256" key="1">
    <source>
        <dbReference type="ARBA" id="ARBA00001924"/>
    </source>
</evidence>
<dbReference type="GO" id="GO:0020037">
    <property type="term" value="F:heme binding"/>
    <property type="evidence" value="ECO:0007669"/>
    <property type="project" value="TreeGrafter"/>
</dbReference>
<dbReference type="Gene3D" id="3.90.420.10">
    <property type="entry name" value="Oxidoreductase, molybdopterin-binding domain"/>
    <property type="match status" value="1"/>
</dbReference>
<comment type="cofactor">
    <cofactor evidence="1">
        <name>Mo-molybdopterin</name>
        <dbReference type="ChEBI" id="CHEBI:71302"/>
    </cofactor>
</comment>
<evidence type="ECO:0000256" key="2">
    <source>
        <dbReference type="ARBA" id="ARBA00022505"/>
    </source>
</evidence>
<dbReference type="PANTHER" id="PTHR19372:SF7">
    <property type="entry name" value="SULFITE OXIDASE, MITOCHONDRIAL"/>
    <property type="match status" value="1"/>
</dbReference>
<name>A0A0F9SNP0_9ZZZZ</name>
<dbReference type="SUPFAM" id="SSF56524">
    <property type="entry name" value="Oxidoreductase molybdopterin-binding domain"/>
    <property type="match status" value="1"/>
</dbReference>
<dbReference type="InterPro" id="IPR008335">
    <property type="entry name" value="Mopterin_OxRdtase_euk"/>
</dbReference>
<evidence type="ECO:0000259" key="5">
    <source>
        <dbReference type="Pfam" id="PF00174"/>
    </source>
</evidence>
<organism evidence="7">
    <name type="scientific">marine sediment metagenome</name>
    <dbReference type="NCBI Taxonomy" id="412755"/>
    <lineage>
        <taxon>unclassified sequences</taxon>
        <taxon>metagenomes</taxon>
        <taxon>ecological metagenomes</taxon>
    </lineage>
</organism>
<dbReference type="Gene3D" id="2.60.40.650">
    <property type="match status" value="1"/>
</dbReference>
<accession>A0A0F9SNP0</accession>
<dbReference type="Pfam" id="PF03404">
    <property type="entry name" value="Mo-co_dimer"/>
    <property type="match status" value="1"/>
</dbReference>
<dbReference type="CDD" id="cd02110">
    <property type="entry name" value="SO_family_Moco_dimer"/>
    <property type="match status" value="1"/>
</dbReference>
<keyword evidence="3" id="KW-0479">Metal-binding</keyword>
<dbReference type="AlphaFoldDB" id="A0A0F9SNP0"/>
<keyword evidence="4" id="KW-0560">Oxidoreductase</keyword>